<sequence length="528" mass="56358">MRNLRVIRVDAANATLYLSDADGHEYSLPIDDELLDVVIDLTSPTSTNASKPGTTSKPAKTGKHSAESNSTETPTTGPNVTVTEAGIAFGRDRLPATDKQRTGTQNNAGSRRSSRTSDASSAATASGSAASASGASGGTASTSGTAGPGSAGSGSAGSAAAARRAPEARPLRPREIQARIREGATAQQLVEETGTDIKLIESYEGPILAERRYRAQQAQAIEVSAPQNNEGYRAAFGDNPANLGDMVRARLRANGIDVETLRWDSWKVNAGAWTVIADFVLPETAPNVGGEPPAEWIFHPTRRHLENRNRWAQVLSEWEPWDFSAPPRRLVPVADEPDQPFNVEDGPLREVPRPVAATGSSAGSEDAGASAPDTAPGKDDSDQELLDVLTRRRGTRVGEDAEGDDALAHLIAQSHQDREHSGADGEAPDRTDGQHLPDIKNVSFPPLRRVPDPAAGRSRAKNEDSGRKSGNNLEPHPLWGDPRNSGHGRASEDEGETDAETTHRKRRSKMPSWDEIVFGRGARHPDEE</sequence>
<feature type="region of interest" description="Disordered" evidence="1">
    <location>
        <begin position="414"/>
        <end position="528"/>
    </location>
</feature>
<feature type="compositionally biased region" description="Basic and acidic residues" evidence="1">
    <location>
        <begin position="415"/>
        <end position="438"/>
    </location>
</feature>
<feature type="region of interest" description="Disordered" evidence="1">
    <location>
        <begin position="43"/>
        <end position="173"/>
    </location>
</feature>
<feature type="compositionally biased region" description="Gly residues" evidence="1">
    <location>
        <begin position="146"/>
        <end position="155"/>
    </location>
</feature>
<feature type="compositionally biased region" description="Polar residues" evidence="1">
    <location>
        <begin position="67"/>
        <end position="82"/>
    </location>
</feature>
<organism evidence="3 4">
    <name type="scientific">Pseudoglutamicibacter albus</name>
    <dbReference type="NCBI Taxonomy" id="98671"/>
    <lineage>
        <taxon>Bacteria</taxon>
        <taxon>Bacillati</taxon>
        <taxon>Actinomycetota</taxon>
        <taxon>Actinomycetes</taxon>
        <taxon>Micrococcales</taxon>
        <taxon>Micrococcaceae</taxon>
        <taxon>Pseudoglutamicibacter</taxon>
    </lineage>
</organism>
<accession>A0ABU1YZK9</accession>
<proteinExistence type="predicted"/>
<feature type="compositionally biased region" description="Basic and acidic residues" evidence="1">
    <location>
        <begin position="164"/>
        <end position="173"/>
    </location>
</feature>
<feature type="compositionally biased region" description="Low complexity" evidence="1">
    <location>
        <begin position="356"/>
        <end position="371"/>
    </location>
</feature>
<gene>
    <name evidence="3" type="ORF">J2S67_001061</name>
</gene>
<evidence type="ECO:0000259" key="2">
    <source>
        <dbReference type="Pfam" id="PF11268"/>
    </source>
</evidence>
<dbReference type="Pfam" id="PF11268">
    <property type="entry name" value="DUF3071"/>
    <property type="match status" value="1"/>
</dbReference>
<evidence type="ECO:0000256" key="1">
    <source>
        <dbReference type="SAM" id="MobiDB-lite"/>
    </source>
</evidence>
<protein>
    <recommendedName>
        <fullName evidence="2">DUF3071 domain-containing protein</fullName>
    </recommendedName>
</protein>
<dbReference type="Proteomes" id="UP001180715">
    <property type="component" value="Unassembled WGS sequence"/>
</dbReference>
<dbReference type="EMBL" id="JAVDXX010000001">
    <property type="protein sequence ID" value="MDR7293793.1"/>
    <property type="molecule type" value="Genomic_DNA"/>
</dbReference>
<feature type="domain" description="DUF3071" evidence="2">
    <location>
        <begin position="1"/>
        <end position="282"/>
    </location>
</feature>
<dbReference type="InterPro" id="IPR021421">
    <property type="entry name" value="DUF3071"/>
</dbReference>
<feature type="region of interest" description="Disordered" evidence="1">
    <location>
        <begin position="329"/>
        <end position="385"/>
    </location>
</feature>
<dbReference type="RefSeq" id="WP_310246994.1">
    <property type="nucleotide sequence ID" value="NZ_JAVDXX010000001.1"/>
</dbReference>
<feature type="compositionally biased region" description="Polar residues" evidence="1">
    <location>
        <begin position="43"/>
        <end position="58"/>
    </location>
</feature>
<feature type="compositionally biased region" description="Low complexity" evidence="1">
    <location>
        <begin position="108"/>
        <end position="145"/>
    </location>
</feature>
<dbReference type="NCBIfam" id="NF040712">
    <property type="entry name" value="SepH"/>
    <property type="match status" value="1"/>
</dbReference>
<name>A0ABU1YZK9_9MICC</name>
<comment type="caution">
    <text evidence="3">The sequence shown here is derived from an EMBL/GenBank/DDBJ whole genome shotgun (WGS) entry which is preliminary data.</text>
</comment>
<dbReference type="InterPro" id="IPR047682">
    <property type="entry name" value="SepH-like"/>
</dbReference>
<evidence type="ECO:0000313" key="4">
    <source>
        <dbReference type="Proteomes" id="UP001180715"/>
    </source>
</evidence>
<evidence type="ECO:0000313" key="3">
    <source>
        <dbReference type="EMBL" id="MDR7293793.1"/>
    </source>
</evidence>
<feature type="compositionally biased region" description="Basic and acidic residues" evidence="1">
    <location>
        <begin position="90"/>
        <end position="101"/>
    </location>
</feature>
<keyword evidence="4" id="KW-1185">Reference proteome</keyword>
<reference evidence="3" key="1">
    <citation type="submission" date="2023-07" db="EMBL/GenBank/DDBJ databases">
        <title>Sequencing the genomes of 1000 actinobacteria strains.</title>
        <authorList>
            <person name="Klenk H.-P."/>
        </authorList>
    </citation>
    <scope>NUCLEOTIDE SEQUENCE</scope>
    <source>
        <strain evidence="3">DSM 13068</strain>
    </source>
</reference>